<evidence type="ECO:0000256" key="1">
    <source>
        <dbReference type="SAM" id="MobiDB-lite"/>
    </source>
</evidence>
<dbReference type="InterPro" id="IPR022190">
    <property type="entry name" value="DUF3716"/>
</dbReference>
<dbReference type="AlphaFoldDB" id="A0A9N9LBJ9"/>
<feature type="region of interest" description="Disordered" evidence="1">
    <location>
        <begin position="233"/>
        <end position="344"/>
    </location>
</feature>
<gene>
    <name evidence="2" type="ORF">HYFRA_00002670</name>
</gene>
<name>A0A9N9LBJ9_9HELO</name>
<protein>
    <submittedName>
        <fullName evidence="2">Uncharacterized protein</fullName>
    </submittedName>
</protein>
<keyword evidence="3" id="KW-1185">Reference proteome</keyword>
<sequence>MAGENAAQQNLYQYQLGGSSSSSQPNPPGPSHRLPVGGGPAGAPQERERAPKSSSQIPFLERLRALPEVRSIPWRPGQELPREKAIDSPRVQQRGAILLSTRGNVVESPCSHCAGGFGRFAQCITLDPWFQGACSTCIFTSKGNKCSLRFQTSGTADGRALRYHSSNPEMLQTFMTSQPVAESAKPARKRKRAAAPANAQTAVPASTSESNWQHQQQVSPDMDRLIQAEIARDESSIPHPPGPQGEKRQKPESFLPSPEDMTRGNPIPAGGPHREPQPPSAPPPPQAWTAANNPPPNSTASQPINYIRQMYQPPMQSGPSAALPPSAPPQNVRQSPSVPLNNLPRPKQLHVLGLLTGLQGNIDNLQSQLNTLKTALGIDLDESSTTH</sequence>
<dbReference type="EMBL" id="CAJVRL010000103">
    <property type="protein sequence ID" value="CAG8961127.1"/>
    <property type="molecule type" value="Genomic_DNA"/>
</dbReference>
<evidence type="ECO:0000313" key="3">
    <source>
        <dbReference type="Proteomes" id="UP000696280"/>
    </source>
</evidence>
<accession>A0A9N9LBJ9</accession>
<feature type="region of interest" description="Disordered" evidence="1">
    <location>
        <begin position="177"/>
        <end position="220"/>
    </location>
</feature>
<feature type="compositionally biased region" description="Low complexity" evidence="1">
    <location>
        <begin position="194"/>
        <end position="205"/>
    </location>
</feature>
<reference evidence="2" key="1">
    <citation type="submission" date="2021-07" db="EMBL/GenBank/DDBJ databases">
        <authorList>
            <person name="Durling M."/>
        </authorList>
    </citation>
    <scope>NUCLEOTIDE SEQUENCE</scope>
</reference>
<dbReference type="Pfam" id="PF12511">
    <property type="entry name" value="DUF3716"/>
    <property type="match status" value="1"/>
</dbReference>
<comment type="caution">
    <text evidence="2">The sequence shown here is derived from an EMBL/GenBank/DDBJ whole genome shotgun (WGS) entry which is preliminary data.</text>
</comment>
<dbReference type="OrthoDB" id="4368526at2759"/>
<feature type="compositionally biased region" description="Polar residues" evidence="1">
    <location>
        <begin position="331"/>
        <end position="340"/>
    </location>
</feature>
<evidence type="ECO:0000313" key="2">
    <source>
        <dbReference type="EMBL" id="CAG8961127.1"/>
    </source>
</evidence>
<feature type="region of interest" description="Disordered" evidence="1">
    <location>
        <begin position="1"/>
        <end position="58"/>
    </location>
</feature>
<feature type="compositionally biased region" description="Polar residues" evidence="1">
    <location>
        <begin position="206"/>
        <end position="219"/>
    </location>
</feature>
<feature type="compositionally biased region" description="Pro residues" evidence="1">
    <location>
        <begin position="277"/>
        <end position="286"/>
    </location>
</feature>
<organism evidence="2 3">
    <name type="scientific">Hymenoscyphus fraxineus</name>
    <dbReference type="NCBI Taxonomy" id="746836"/>
    <lineage>
        <taxon>Eukaryota</taxon>
        <taxon>Fungi</taxon>
        <taxon>Dikarya</taxon>
        <taxon>Ascomycota</taxon>
        <taxon>Pezizomycotina</taxon>
        <taxon>Leotiomycetes</taxon>
        <taxon>Helotiales</taxon>
        <taxon>Helotiaceae</taxon>
        <taxon>Hymenoscyphus</taxon>
    </lineage>
</organism>
<dbReference type="Proteomes" id="UP000696280">
    <property type="component" value="Unassembled WGS sequence"/>
</dbReference>
<feature type="compositionally biased region" description="Low complexity" evidence="1">
    <location>
        <begin position="287"/>
        <end position="303"/>
    </location>
</feature>
<proteinExistence type="predicted"/>
<feature type="compositionally biased region" description="Polar residues" evidence="1">
    <location>
        <begin position="1"/>
        <end position="13"/>
    </location>
</feature>